<evidence type="ECO:0000313" key="2">
    <source>
        <dbReference type="Proteomes" id="UP000828390"/>
    </source>
</evidence>
<name>A0A9D3Z544_DREPO</name>
<protein>
    <submittedName>
        <fullName evidence="1">Uncharacterized protein</fullName>
    </submittedName>
</protein>
<keyword evidence="2" id="KW-1185">Reference proteome</keyword>
<evidence type="ECO:0000313" key="1">
    <source>
        <dbReference type="EMBL" id="KAH3710457.1"/>
    </source>
</evidence>
<sequence length="70" mass="8164">MLCYHCHGKRLLEEKNARTVQTFPEDGVIQNLDRRMEVLGLKNDGKYAEVRCAFEDYRIITVQLGSFDND</sequence>
<dbReference type="EMBL" id="JAIWYP010000014">
    <property type="protein sequence ID" value="KAH3710457.1"/>
    <property type="molecule type" value="Genomic_DNA"/>
</dbReference>
<proteinExistence type="predicted"/>
<organism evidence="1 2">
    <name type="scientific">Dreissena polymorpha</name>
    <name type="common">Zebra mussel</name>
    <name type="synonym">Mytilus polymorpha</name>
    <dbReference type="NCBI Taxonomy" id="45954"/>
    <lineage>
        <taxon>Eukaryota</taxon>
        <taxon>Metazoa</taxon>
        <taxon>Spiralia</taxon>
        <taxon>Lophotrochozoa</taxon>
        <taxon>Mollusca</taxon>
        <taxon>Bivalvia</taxon>
        <taxon>Autobranchia</taxon>
        <taxon>Heteroconchia</taxon>
        <taxon>Euheterodonta</taxon>
        <taxon>Imparidentia</taxon>
        <taxon>Neoheterodontei</taxon>
        <taxon>Myida</taxon>
        <taxon>Dreissenoidea</taxon>
        <taxon>Dreissenidae</taxon>
        <taxon>Dreissena</taxon>
    </lineage>
</organism>
<gene>
    <name evidence="1" type="ORF">DPMN_069939</name>
</gene>
<accession>A0A9D3Z544</accession>
<dbReference type="Proteomes" id="UP000828390">
    <property type="component" value="Unassembled WGS sequence"/>
</dbReference>
<reference evidence="1" key="1">
    <citation type="journal article" date="2019" name="bioRxiv">
        <title>The Genome of the Zebra Mussel, Dreissena polymorpha: A Resource for Invasive Species Research.</title>
        <authorList>
            <person name="McCartney M.A."/>
            <person name="Auch B."/>
            <person name="Kono T."/>
            <person name="Mallez S."/>
            <person name="Zhang Y."/>
            <person name="Obille A."/>
            <person name="Becker A."/>
            <person name="Abrahante J.E."/>
            <person name="Garbe J."/>
            <person name="Badalamenti J.P."/>
            <person name="Herman A."/>
            <person name="Mangelson H."/>
            <person name="Liachko I."/>
            <person name="Sullivan S."/>
            <person name="Sone E.D."/>
            <person name="Koren S."/>
            <person name="Silverstein K.A.T."/>
            <person name="Beckman K.B."/>
            <person name="Gohl D.M."/>
        </authorList>
    </citation>
    <scope>NUCLEOTIDE SEQUENCE</scope>
    <source>
        <strain evidence="1">Duluth1</strain>
        <tissue evidence="1">Whole animal</tissue>
    </source>
</reference>
<reference evidence="1" key="2">
    <citation type="submission" date="2020-11" db="EMBL/GenBank/DDBJ databases">
        <authorList>
            <person name="McCartney M.A."/>
            <person name="Auch B."/>
            <person name="Kono T."/>
            <person name="Mallez S."/>
            <person name="Becker A."/>
            <person name="Gohl D.M."/>
            <person name="Silverstein K.A.T."/>
            <person name="Koren S."/>
            <person name="Bechman K.B."/>
            <person name="Herman A."/>
            <person name="Abrahante J.E."/>
            <person name="Garbe J."/>
        </authorList>
    </citation>
    <scope>NUCLEOTIDE SEQUENCE</scope>
    <source>
        <strain evidence="1">Duluth1</strain>
        <tissue evidence="1">Whole animal</tissue>
    </source>
</reference>
<dbReference type="AlphaFoldDB" id="A0A9D3Z544"/>
<comment type="caution">
    <text evidence="1">The sequence shown here is derived from an EMBL/GenBank/DDBJ whole genome shotgun (WGS) entry which is preliminary data.</text>
</comment>